<dbReference type="AlphaFoldDB" id="A0A1T4NXN4"/>
<sequence>MKVKFEKLQTYVTMFLLVVQFSRLLSSVLERRKEEKLAKRANRA</sequence>
<keyword evidence="1" id="KW-0812">Transmembrane</keyword>
<evidence type="ECO:0000256" key="1">
    <source>
        <dbReference type="SAM" id="Phobius"/>
    </source>
</evidence>
<keyword evidence="3" id="KW-1185">Reference proteome</keyword>
<feature type="transmembrane region" description="Helical" evidence="1">
    <location>
        <begin position="12"/>
        <end position="29"/>
    </location>
</feature>
<dbReference type="STRING" id="1121925.SAMN02746011_01897"/>
<evidence type="ECO:0000313" key="3">
    <source>
        <dbReference type="Proteomes" id="UP000189941"/>
    </source>
</evidence>
<name>A0A1T4NXN4_9LACT</name>
<protein>
    <submittedName>
        <fullName evidence="2">Uncharacterized protein</fullName>
    </submittedName>
</protein>
<organism evidence="2 3">
    <name type="scientific">Globicatella sulfidifaciens DSM 15739</name>
    <dbReference type="NCBI Taxonomy" id="1121925"/>
    <lineage>
        <taxon>Bacteria</taxon>
        <taxon>Bacillati</taxon>
        <taxon>Bacillota</taxon>
        <taxon>Bacilli</taxon>
        <taxon>Lactobacillales</taxon>
        <taxon>Aerococcaceae</taxon>
        <taxon>Globicatella</taxon>
    </lineage>
</organism>
<dbReference type="Proteomes" id="UP000189941">
    <property type="component" value="Unassembled WGS sequence"/>
</dbReference>
<reference evidence="3" key="1">
    <citation type="submission" date="2017-02" db="EMBL/GenBank/DDBJ databases">
        <authorList>
            <person name="Varghese N."/>
            <person name="Submissions S."/>
        </authorList>
    </citation>
    <scope>NUCLEOTIDE SEQUENCE [LARGE SCALE GENOMIC DNA]</scope>
    <source>
        <strain evidence="3">DSM 15739</strain>
    </source>
</reference>
<evidence type="ECO:0000313" key="2">
    <source>
        <dbReference type="EMBL" id="SJZ84034.1"/>
    </source>
</evidence>
<dbReference type="EMBL" id="FUWO01000025">
    <property type="protein sequence ID" value="SJZ84034.1"/>
    <property type="molecule type" value="Genomic_DNA"/>
</dbReference>
<accession>A0A1T4NXN4</accession>
<keyword evidence="1" id="KW-1133">Transmembrane helix</keyword>
<gene>
    <name evidence="2" type="ORF">SAMN02746011_01897</name>
</gene>
<proteinExistence type="predicted"/>
<keyword evidence="1" id="KW-0472">Membrane</keyword>